<dbReference type="RefSeq" id="WP_093357695.1">
    <property type="nucleotide sequence ID" value="NZ_FOUY01000144.1"/>
</dbReference>
<reference evidence="2 3" key="1">
    <citation type="submission" date="2016-10" db="EMBL/GenBank/DDBJ databases">
        <authorList>
            <person name="de Groot N.N."/>
        </authorList>
    </citation>
    <scope>NUCLEOTIDE SEQUENCE [LARGE SCALE GENOMIC DNA]</scope>
    <source>
        <strain evidence="2 3">CGMCC 4.1877</strain>
    </source>
</reference>
<evidence type="ECO:0000259" key="1">
    <source>
        <dbReference type="SMART" id="SM00943"/>
    </source>
</evidence>
<feature type="domain" description="DNA primase/polymerase bifunctional N-terminal" evidence="1">
    <location>
        <begin position="11"/>
        <end position="180"/>
    </location>
</feature>
<dbReference type="InterPro" id="IPR015330">
    <property type="entry name" value="DNA_primase/pol_bifunc_N"/>
</dbReference>
<protein>
    <submittedName>
        <fullName evidence="2">Bifunctional DNA primase/polymerase, N-terminal</fullName>
    </submittedName>
</protein>
<dbReference type="SMART" id="SM00943">
    <property type="entry name" value="Prim-Pol"/>
    <property type="match status" value="1"/>
</dbReference>
<proteinExistence type="predicted"/>
<accession>A0A1I5IX65</accession>
<dbReference type="AlphaFoldDB" id="A0A1I5IX65"/>
<dbReference type="Pfam" id="PF09250">
    <property type="entry name" value="Prim-Pol"/>
    <property type="match status" value="1"/>
</dbReference>
<evidence type="ECO:0000313" key="2">
    <source>
        <dbReference type="EMBL" id="SFO64766.1"/>
    </source>
</evidence>
<dbReference type="Proteomes" id="UP000199614">
    <property type="component" value="Unassembled WGS sequence"/>
</dbReference>
<organism evidence="2 3">
    <name type="scientific">Pseudonocardia ammonioxydans</name>
    <dbReference type="NCBI Taxonomy" id="260086"/>
    <lineage>
        <taxon>Bacteria</taxon>
        <taxon>Bacillati</taxon>
        <taxon>Actinomycetota</taxon>
        <taxon>Actinomycetes</taxon>
        <taxon>Pseudonocardiales</taxon>
        <taxon>Pseudonocardiaceae</taxon>
        <taxon>Pseudonocardia</taxon>
    </lineage>
</organism>
<keyword evidence="3" id="KW-1185">Reference proteome</keyword>
<name>A0A1I5IX65_PSUAM</name>
<gene>
    <name evidence="2" type="ORF">SAMN05216207_11442</name>
</gene>
<sequence length="391" mass="42693">MYGSRVDRRIVDDYHTRGWQPFWLPAGAKTPPPPGITGHEGRAVTKDDVNRWYLDGKFDNVGLKLPADVIGVDVDTYDGKVGSTTLERLEGEFGPLPPTFIMTRKSNRLESGTRLFRIPGAYRAETFASGAGKDIDIIRPVHRYVVAAPSIHPSGDVYKLYAADGSEVSTLPRAAELPTLPEAWCEFLNDRSVRAERVSAAPEEVREFLASLEAGVPDKRVQELTERYINELLDTDEGGRHDAMVRQTLSLLYAGREGRPGVADALAQLRNVFVELTGRDGDEVDRAVESGVGLALAKPAPPRGVRSVEGERAPTLPEEFWCRDSLMRVRDMAHHYQASADAVLVTVLARVSASLPHGCKVNTGARIPTSTNFFSAIVAPSGVQGPGKVVR</sequence>
<evidence type="ECO:0000313" key="3">
    <source>
        <dbReference type="Proteomes" id="UP000199614"/>
    </source>
</evidence>
<dbReference type="OrthoDB" id="3171622at2"/>
<dbReference type="EMBL" id="FOUY01000144">
    <property type="protein sequence ID" value="SFO64766.1"/>
    <property type="molecule type" value="Genomic_DNA"/>
</dbReference>